<evidence type="ECO:0000256" key="1">
    <source>
        <dbReference type="SAM" id="MobiDB-lite"/>
    </source>
</evidence>
<dbReference type="EMBL" id="AVOT02040780">
    <property type="protein sequence ID" value="MBW0536011.1"/>
    <property type="molecule type" value="Genomic_DNA"/>
</dbReference>
<protein>
    <submittedName>
        <fullName evidence="2">Uncharacterized protein</fullName>
    </submittedName>
</protein>
<dbReference type="AlphaFoldDB" id="A0A9Q3F924"/>
<keyword evidence="3" id="KW-1185">Reference proteome</keyword>
<name>A0A9Q3F924_9BASI</name>
<accession>A0A9Q3F924</accession>
<evidence type="ECO:0000313" key="2">
    <source>
        <dbReference type="EMBL" id="MBW0536011.1"/>
    </source>
</evidence>
<feature type="region of interest" description="Disordered" evidence="1">
    <location>
        <begin position="46"/>
        <end position="74"/>
    </location>
</feature>
<reference evidence="2" key="1">
    <citation type="submission" date="2021-03" db="EMBL/GenBank/DDBJ databases">
        <title>Draft genome sequence of rust myrtle Austropuccinia psidii MF-1, a brazilian biotype.</title>
        <authorList>
            <person name="Quecine M.C."/>
            <person name="Pachon D.M.R."/>
            <person name="Bonatelli M.L."/>
            <person name="Correr F.H."/>
            <person name="Franceschini L.M."/>
            <person name="Leite T.F."/>
            <person name="Margarido G.R.A."/>
            <person name="Almeida C.A."/>
            <person name="Ferrarezi J.A."/>
            <person name="Labate C.A."/>
        </authorList>
    </citation>
    <scope>NUCLEOTIDE SEQUENCE</scope>
    <source>
        <strain evidence="2">MF-1</strain>
    </source>
</reference>
<dbReference type="Proteomes" id="UP000765509">
    <property type="component" value="Unassembled WGS sequence"/>
</dbReference>
<proteinExistence type="predicted"/>
<gene>
    <name evidence="2" type="ORF">O181_075726</name>
</gene>
<evidence type="ECO:0000313" key="3">
    <source>
        <dbReference type="Proteomes" id="UP000765509"/>
    </source>
</evidence>
<organism evidence="2 3">
    <name type="scientific">Austropuccinia psidii MF-1</name>
    <dbReference type="NCBI Taxonomy" id="1389203"/>
    <lineage>
        <taxon>Eukaryota</taxon>
        <taxon>Fungi</taxon>
        <taxon>Dikarya</taxon>
        <taxon>Basidiomycota</taxon>
        <taxon>Pucciniomycotina</taxon>
        <taxon>Pucciniomycetes</taxon>
        <taxon>Pucciniales</taxon>
        <taxon>Sphaerophragmiaceae</taxon>
        <taxon>Austropuccinia</taxon>
    </lineage>
</organism>
<comment type="caution">
    <text evidence="2">The sequence shown here is derived from an EMBL/GenBank/DDBJ whole genome shotgun (WGS) entry which is preliminary data.</text>
</comment>
<sequence>MNSWNILKIFFWEEEIVKYSNGWNTLSSKPQIKNIKELNKKKMEESKEEAQVAFTRKPQGNKPPQEGKKNWKKPYFPSDRIARIQNNCMENVFKMTRIFMEFKDKEEKRIRQISFSNNSICLLKL</sequence>